<dbReference type="PROSITE" id="PS50883">
    <property type="entry name" value="EAL"/>
    <property type="match status" value="1"/>
</dbReference>
<dbReference type="GO" id="GO:0071111">
    <property type="term" value="F:cyclic-guanylate-specific phosphodiesterase activity"/>
    <property type="evidence" value="ECO:0007669"/>
    <property type="project" value="InterPro"/>
</dbReference>
<dbReference type="STRING" id="551987.SAMN05192549_104508"/>
<dbReference type="InterPro" id="IPR035919">
    <property type="entry name" value="EAL_sf"/>
</dbReference>
<dbReference type="AlphaFoldDB" id="A0A1M7P8L6"/>
<protein>
    <submittedName>
        <fullName evidence="2">EAL domain, c-di-GMP-specific phosphodiesterase class I (Or its enzymatically inactive variant)</fullName>
    </submittedName>
</protein>
<organism evidence="2 3">
    <name type="scientific">Duganella sacchari</name>
    <dbReference type="NCBI Taxonomy" id="551987"/>
    <lineage>
        <taxon>Bacteria</taxon>
        <taxon>Pseudomonadati</taxon>
        <taxon>Pseudomonadota</taxon>
        <taxon>Betaproteobacteria</taxon>
        <taxon>Burkholderiales</taxon>
        <taxon>Oxalobacteraceae</taxon>
        <taxon>Telluria group</taxon>
        <taxon>Duganella</taxon>
    </lineage>
</organism>
<dbReference type="PANTHER" id="PTHR33121">
    <property type="entry name" value="CYCLIC DI-GMP PHOSPHODIESTERASE PDEF"/>
    <property type="match status" value="1"/>
</dbReference>
<evidence type="ECO:0000259" key="1">
    <source>
        <dbReference type="PROSITE" id="PS50883"/>
    </source>
</evidence>
<dbReference type="SMART" id="SM00052">
    <property type="entry name" value="EAL"/>
    <property type="match status" value="1"/>
</dbReference>
<dbReference type="Proteomes" id="UP000184339">
    <property type="component" value="Unassembled WGS sequence"/>
</dbReference>
<dbReference type="RefSeq" id="WP_072784567.1">
    <property type="nucleotide sequence ID" value="NZ_FRCX01000004.1"/>
</dbReference>
<name>A0A1M7P8L6_9BURK</name>
<dbReference type="PANTHER" id="PTHR33121:SF15">
    <property type="entry name" value="BLUE LIGHT- AND TEMPERATURE-REGULATED ANTIREPRESSOR BLUF"/>
    <property type="match status" value="1"/>
</dbReference>
<dbReference type="InterPro" id="IPR001633">
    <property type="entry name" value="EAL_dom"/>
</dbReference>
<dbReference type="OrthoDB" id="9813903at2"/>
<dbReference type="Pfam" id="PF00563">
    <property type="entry name" value="EAL"/>
    <property type="match status" value="1"/>
</dbReference>
<evidence type="ECO:0000313" key="2">
    <source>
        <dbReference type="EMBL" id="SHN13002.1"/>
    </source>
</evidence>
<reference evidence="3" key="1">
    <citation type="submission" date="2016-11" db="EMBL/GenBank/DDBJ databases">
        <authorList>
            <person name="Varghese N."/>
            <person name="Submissions S."/>
        </authorList>
    </citation>
    <scope>NUCLEOTIDE SEQUENCE [LARGE SCALE GENOMIC DNA]</scope>
    <source>
        <strain evidence="3">Sac-22</strain>
    </source>
</reference>
<keyword evidence="3" id="KW-1185">Reference proteome</keyword>
<dbReference type="Gene3D" id="3.20.20.450">
    <property type="entry name" value="EAL domain"/>
    <property type="match status" value="1"/>
</dbReference>
<proteinExistence type="predicted"/>
<sequence length="264" mass="29090">MHQVNNNMDRKCGVCKDANLDFDFAFAYQPIVDLARRAIFAHEALVRGVDGASAASVLSLVNESNRYAFDQRCRVKAIEGAARLGMQEKLSINFLPNAVYKPEACIQNTFSAAQRAGFPLSQIIFEVTEGEEVLDRAHLVNIFYEYRRFGFSTAIDDFGAGYSGLGLLTEFQPDIIKLDMGLVRGIERHPAKQAVLDGVLMVCKRLGVTVLAEGVETVAERDYLFAAGVSLMQGYLFCRPAFESLGVVDSGAWIDTSQRPGDRS</sequence>
<dbReference type="InterPro" id="IPR050706">
    <property type="entry name" value="Cyclic-di-GMP_PDE-like"/>
</dbReference>
<accession>A0A1M7P8L6</accession>
<dbReference type="SUPFAM" id="SSF141868">
    <property type="entry name" value="EAL domain-like"/>
    <property type="match status" value="1"/>
</dbReference>
<feature type="domain" description="EAL" evidence="1">
    <location>
        <begin position="8"/>
        <end position="254"/>
    </location>
</feature>
<dbReference type="CDD" id="cd01948">
    <property type="entry name" value="EAL"/>
    <property type="match status" value="1"/>
</dbReference>
<evidence type="ECO:0000313" key="3">
    <source>
        <dbReference type="Proteomes" id="UP000184339"/>
    </source>
</evidence>
<dbReference type="EMBL" id="FRCX01000004">
    <property type="protein sequence ID" value="SHN13002.1"/>
    <property type="molecule type" value="Genomic_DNA"/>
</dbReference>
<gene>
    <name evidence="2" type="ORF">SAMN05192549_104508</name>
</gene>